<dbReference type="Proteomes" id="UP000193495">
    <property type="component" value="Unassembled WGS sequence"/>
</dbReference>
<keyword evidence="3" id="KW-0809">Transit peptide</keyword>
<accession>A0A1X6YMS1</accession>
<keyword evidence="4" id="KW-0472">Membrane</keyword>
<dbReference type="GO" id="GO:0030150">
    <property type="term" value="P:protein import into mitochondrial matrix"/>
    <property type="evidence" value="ECO:0007669"/>
    <property type="project" value="TreeGrafter"/>
</dbReference>
<dbReference type="SUPFAM" id="SSF54427">
    <property type="entry name" value="NTF2-like"/>
    <property type="match status" value="1"/>
</dbReference>
<feature type="domain" description="Tim44-like" evidence="5">
    <location>
        <begin position="71"/>
        <end position="219"/>
    </location>
</feature>
<dbReference type="GO" id="GO:0016020">
    <property type="term" value="C:membrane"/>
    <property type="evidence" value="ECO:0007669"/>
    <property type="project" value="UniProtKB-SubCell"/>
</dbReference>
<dbReference type="EMBL" id="FWFY01000002">
    <property type="protein sequence ID" value="SLN25804.1"/>
    <property type="molecule type" value="Genomic_DNA"/>
</dbReference>
<keyword evidence="9" id="KW-1185">Reference proteome</keyword>
<evidence type="ECO:0000259" key="5">
    <source>
        <dbReference type="SMART" id="SM00978"/>
    </source>
</evidence>
<comment type="subcellular location">
    <subcellularLocation>
        <location evidence="1">Membrane</location>
    </subcellularLocation>
</comment>
<dbReference type="AlphaFoldDB" id="A0A1X6YMS1"/>
<evidence type="ECO:0000256" key="3">
    <source>
        <dbReference type="ARBA" id="ARBA00022946"/>
    </source>
</evidence>
<protein>
    <submittedName>
        <fullName evidence="6">Putative lipid-binding transport protein (Tim44 family)</fullName>
    </submittedName>
    <submittedName>
        <fullName evidence="7">Tim44-like domain protein</fullName>
    </submittedName>
</protein>
<proteinExistence type="inferred from homology"/>
<organism evidence="7 8">
    <name type="scientific">Limimaricola soesokkakensis</name>
    <dbReference type="NCBI Taxonomy" id="1343159"/>
    <lineage>
        <taxon>Bacteria</taxon>
        <taxon>Pseudomonadati</taxon>
        <taxon>Pseudomonadota</taxon>
        <taxon>Alphaproteobacteria</taxon>
        <taxon>Rhodobacterales</taxon>
        <taxon>Paracoccaceae</taxon>
        <taxon>Limimaricola</taxon>
    </lineage>
</organism>
<dbReference type="OrthoDB" id="9798618at2"/>
<dbReference type="PANTHER" id="PTHR10721:SF1">
    <property type="entry name" value="MITOCHONDRIAL IMPORT INNER MEMBRANE TRANSLOCASE SUBUNIT TIM44"/>
    <property type="match status" value="1"/>
</dbReference>
<dbReference type="InterPro" id="IPR016985">
    <property type="entry name" value="UCP031890_Tim44-rel"/>
</dbReference>
<dbReference type="SMART" id="SM00978">
    <property type="entry name" value="Tim44"/>
    <property type="match status" value="1"/>
</dbReference>
<dbReference type="InterPro" id="IPR007379">
    <property type="entry name" value="Tim44-like_dom"/>
</dbReference>
<evidence type="ECO:0000313" key="7">
    <source>
        <dbReference type="EMBL" id="SLN25804.1"/>
    </source>
</evidence>
<dbReference type="Pfam" id="PF04280">
    <property type="entry name" value="Tim44"/>
    <property type="match status" value="1"/>
</dbReference>
<dbReference type="NCBIfam" id="NF033779">
    <property type="entry name" value="Tim44_TimA_adap"/>
    <property type="match status" value="1"/>
</dbReference>
<gene>
    <name evidence="6" type="ORF">CLV79_101245</name>
    <name evidence="7" type="ORF">LOS8367_00841</name>
</gene>
<dbReference type="EMBL" id="PYGB01000001">
    <property type="protein sequence ID" value="PSK88408.1"/>
    <property type="molecule type" value="Genomic_DNA"/>
</dbReference>
<dbReference type="GO" id="GO:0051087">
    <property type="term" value="F:protein-folding chaperone binding"/>
    <property type="evidence" value="ECO:0007669"/>
    <property type="project" value="TreeGrafter"/>
</dbReference>
<evidence type="ECO:0000256" key="4">
    <source>
        <dbReference type="ARBA" id="ARBA00023136"/>
    </source>
</evidence>
<sequence length="219" mass="24203">MNSPIIQLLVLAGIAIFLILRLRGVLGTREGFEKPSLPAQAEKRRNRPEFEVIEGGPDRDITDHVPENSDTAKALYAMKAADPNFNLSEFLQGARGAYEMILMAFENGDLESVRPFLSDDVYEAFAEVITAREREGLKVEATFVGLGEIAVREASFDAASREGEIAVRFTGEMTYVVRNAAGEIVEGSTSEIKRQRDVWTFGRVMGSEDPNWKLVATGE</sequence>
<evidence type="ECO:0000313" key="6">
    <source>
        <dbReference type="EMBL" id="PSK88408.1"/>
    </source>
</evidence>
<dbReference type="Gene3D" id="3.10.450.240">
    <property type="match status" value="1"/>
</dbReference>
<evidence type="ECO:0000256" key="1">
    <source>
        <dbReference type="ARBA" id="ARBA00004370"/>
    </source>
</evidence>
<dbReference type="PIRSF" id="PIRSF031890">
    <property type="entry name" value="UCP031890_transporter_Tim44"/>
    <property type="match status" value="1"/>
</dbReference>
<dbReference type="RefSeq" id="WP_085895189.1">
    <property type="nucleotide sequence ID" value="NZ_FWFY01000002.1"/>
</dbReference>
<dbReference type="InterPro" id="IPR039544">
    <property type="entry name" value="Tim44-like"/>
</dbReference>
<comment type="similarity">
    <text evidence="2">Belongs to the Tim44 family.</text>
</comment>
<name>A0A1X6YMS1_9RHOB</name>
<evidence type="ECO:0000313" key="9">
    <source>
        <dbReference type="Proteomes" id="UP000240624"/>
    </source>
</evidence>
<dbReference type="InterPro" id="IPR032710">
    <property type="entry name" value="NTF2-like_dom_sf"/>
</dbReference>
<evidence type="ECO:0000313" key="8">
    <source>
        <dbReference type="Proteomes" id="UP000193495"/>
    </source>
</evidence>
<dbReference type="Proteomes" id="UP000240624">
    <property type="component" value="Unassembled WGS sequence"/>
</dbReference>
<evidence type="ECO:0000256" key="2">
    <source>
        <dbReference type="ARBA" id="ARBA00009597"/>
    </source>
</evidence>
<dbReference type="PANTHER" id="PTHR10721">
    <property type="entry name" value="MITOCHONDRIAL IMPORT INNER MEMBRANE TRANSLOCASE SUBUNIT TIM44"/>
    <property type="match status" value="1"/>
</dbReference>
<reference evidence="7 8" key="1">
    <citation type="submission" date="2017-03" db="EMBL/GenBank/DDBJ databases">
        <authorList>
            <person name="Afonso C.L."/>
            <person name="Miller P.J."/>
            <person name="Scott M.A."/>
            <person name="Spackman E."/>
            <person name="Goraichik I."/>
            <person name="Dimitrov K.M."/>
            <person name="Suarez D.L."/>
            <person name="Swayne D.E."/>
        </authorList>
    </citation>
    <scope>NUCLEOTIDE SEQUENCE [LARGE SCALE GENOMIC DNA]</scope>
    <source>
        <strain evidence="7 8">CECT 8367</strain>
    </source>
</reference>
<reference evidence="6 9" key="2">
    <citation type="submission" date="2018-03" db="EMBL/GenBank/DDBJ databases">
        <title>Genomic Encyclopedia of Archaeal and Bacterial Type Strains, Phase II (KMG-II): from individual species to whole genera.</title>
        <authorList>
            <person name="Goeker M."/>
        </authorList>
    </citation>
    <scope>NUCLEOTIDE SEQUENCE [LARGE SCALE GENOMIC DNA]</scope>
    <source>
        <strain evidence="6 9">DSM 29956</strain>
    </source>
</reference>